<dbReference type="Proteomes" id="UP000100236">
    <property type="component" value="Segment"/>
</dbReference>
<dbReference type="EMBL" id="EF117890">
    <property type="protein sequence ID" value="ABO14917.1"/>
    <property type="molecule type" value="Genomic_DNA"/>
</dbReference>
<gene>
    <name evidence="4" type="primary">E4</name>
</gene>
<evidence type="ECO:0000256" key="3">
    <source>
        <dbReference type="SAM" id="MobiDB-lite"/>
    </source>
</evidence>
<feature type="region of interest" description="Disordered" evidence="3">
    <location>
        <begin position="28"/>
        <end position="110"/>
    </location>
</feature>
<dbReference type="Proteomes" id="UP000097916">
    <property type="component" value="Genome"/>
</dbReference>
<sequence>MGSPGRGRCTWLGLLFTIHPHLCLAPRPAPRTTNHYPLLELLYPQSQPQSQPQQNQQEQEEQLRPPKRCAPPRRQRVRRPSASGSSSDSSIPGPTLRERSERGKWSVTTSGASVTLTAQTPGGATVTLTLCL</sequence>
<dbReference type="InterPro" id="IPR003861">
    <property type="entry name" value="Papilloma_E4"/>
</dbReference>
<evidence type="ECO:0000313" key="4">
    <source>
        <dbReference type="EMBL" id="ABN49468.1"/>
    </source>
</evidence>
<reference evidence="5 7" key="2">
    <citation type="journal article" date="2007" name="Intervirology">
        <title>HPV-2 isolates from patients with huge verrucae vulgaris possess stronger promoter activities.</title>
        <authorList>
            <person name="Lei Y.J."/>
            <person name="Wang C."/>
            <person name="Gao C."/>
            <person name="Jiang H.Y."/>
            <person name="Chen J.M."/>
            <person name="Han J."/>
            <person name="Yuan Y.K."/>
            <person name="Dong X.P."/>
        </authorList>
    </citation>
    <scope>NUCLEOTIDE SEQUENCE [LARGE SCALE GENOMIC DNA]</scope>
    <source>
        <strain evidence="5">CN-SC1</strain>
    </source>
</reference>
<evidence type="ECO:0000256" key="1">
    <source>
        <dbReference type="ARBA" id="ARBA00009551"/>
    </source>
</evidence>
<protein>
    <submittedName>
        <fullName evidence="5">E4 protein</fullName>
    </submittedName>
    <submittedName>
        <fullName evidence="4">Early protein E4</fullName>
    </submittedName>
</protein>
<feature type="compositionally biased region" description="Basic residues" evidence="3">
    <location>
        <begin position="65"/>
        <end position="79"/>
    </location>
</feature>
<reference evidence="4 6" key="3">
    <citation type="journal article" date="2007" name="J. Clin. Virol.">
        <title>Detection of HPV-2 and identification of novel mutations by whole genome sequencing from biopsies of two patients with multiple cutaneous horns.</title>
        <authorList>
            <person name="Wang W."/>
            <person name="Wang C."/>
            <person name="Xu S."/>
            <person name="Chen C."/>
            <person name="Tong X."/>
            <person name="Liang Y."/>
            <person name="Dong X."/>
            <person name="Lei Y."/>
            <person name="Zheng X."/>
            <person name="Yu J."/>
            <person name="Wang J."/>
        </authorList>
    </citation>
    <scope>NUCLEOTIDE SEQUENCE [LARGE SCALE GENOMIC DNA]</scope>
    <source>
        <strain evidence="4">C1</strain>
    </source>
</reference>
<keyword evidence="2" id="KW-0244">Early protein</keyword>
<proteinExistence type="inferred from homology"/>
<organism evidence="4 6">
    <name type="scientific">Human papillomavirus type 2</name>
    <dbReference type="NCBI Taxonomy" id="333751"/>
    <lineage>
        <taxon>Viruses</taxon>
        <taxon>Monodnaviria</taxon>
        <taxon>Shotokuvirae</taxon>
        <taxon>Cossaviricota</taxon>
        <taxon>Papovaviricetes</taxon>
        <taxon>Zurhausenvirales</taxon>
        <taxon>Papillomaviridae</taxon>
        <taxon>Firstpapillomavirinae</taxon>
        <taxon>Alphapapillomavirus</taxon>
        <taxon>Alphapapillomavirus 4</taxon>
    </lineage>
</organism>
<evidence type="ECO:0000256" key="2">
    <source>
        <dbReference type="ARBA" id="ARBA00022518"/>
    </source>
</evidence>
<evidence type="ECO:0000313" key="7">
    <source>
        <dbReference type="Proteomes" id="UP000100236"/>
    </source>
</evidence>
<name>A3F915_9PAPI</name>
<evidence type="ECO:0000313" key="5">
    <source>
        <dbReference type="EMBL" id="ABO14917.1"/>
    </source>
</evidence>
<dbReference type="Pfam" id="PF02711">
    <property type="entry name" value="Pap_E4"/>
    <property type="match status" value="1"/>
</dbReference>
<evidence type="ECO:0000313" key="6">
    <source>
        <dbReference type="Proteomes" id="UP000097916"/>
    </source>
</evidence>
<comment type="similarity">
    <text evidence="1">Belongs to the papillomaviridae E4 protein family.</text>
</comment>
<dbReference type="EMBL" id="EF362755">
    <property type="protein sequence ID" value="ABN49468.1"/>
    <property type="molecule type" value="Genomic_DNA"/>
</dbReference>
<feature type="compositionally biased region" description="Low complexity" evidence="3">
    <location>
        <begin position="80"/>
        <end position="90"/>
    </location>
</feature>
<reference evidence="5" key="1">
    <citation type="submission" date="2006-10" db="EMBL/GenBank/DDBJ databases">
        <authorList>
            <person name="Dong X.-P."/>
            <person name="Lei Y.-J."/>
            <person name="Wang C."/>
        </authorList>
    </citation>
    <scope>NUCLEOTIDE SEQUENCE</scope>
    <source>
        <strain evidence="5">CN-SC1</strain>
    </source>
</reference>
<feature type="compositionally biased region" description="Low complexity" evidence="3">
    <location>
        <begin position="36"/>
        <end position="57"/>
    </location>
</feature>
<accession>A3F915</accession>